<dbReference type="Proteomes" id="UP000034736">
    <property type="component" value="Unassembled WGS sequence"/>
</dbReference>
<sequence>MKLTEKNIQKLKKEFFEWPATKSHNLTLNELHRGKAEAYLLLTNIVLTPHPIPMVNGLMIATMSSMVGVYAVKTLISDEYPVLITSHPIKLFEPTVLDEKSLIIKTWVTNNRKARSDVISVAAQIISYNGRLKAKCIFYYKIVPKETMEHRLLSLTKQ</sequence>
<protein>
    <recommendedName>
        <fullName evidence="3">Thioesterase domain-containing protein</fullName>
    </recommendedName>
</protein>
<comment type="caution">
    <text evidence="1">The sequence shown here is derived from an EMBL/GenBank/DDBJ whole genome shotgun (WGS) entry which is preliminary data.</text>
</comment>
<reference evidence="1 2" key="1">
    <citation type="journal article" date="2015" name="Nature">
        <title>rRNA introns, odd ribosomes, and small enigmatic genomes across a large radiation of phyla.</title>
        <authorList>
            <person name="Brown C.T."/>
            <person name="Hug L.A."/>
            <person name="Thomas B.C."/>
            <person name="Sharon I."/>
            <person name="Castelle C.J."/>
            <person name="Singh A."/>
            <person name="Wilkins M.J."/>
            <person name="Williams K.H."/>
            <person name="Banfield J.F."/>
        </authorList>
    </citation>
    <scope>NUCLEOTIDE SEQUENCE [LARGE SCALE GENOMIC DNA]</scope>
</reference>
<dbReference type="InterPro" id="IPR029069">
    <property type="entry name" value="HotDog_dom_sf"/>
</dbReference>
<evidence type="ECO:0000313" key="1">
    <source>
        <dbReference type="EMBL" id="KKT42110.1"/>
    </source>
</evidence>
<accession>A0A0G1H5P8</accession>
<dbReference type="EMBL" id="LCHU01000002">
    <property type="protein sequence ID" value="KKT42110.1"/>
    <property type="molecule type" value="Genomic_DNA"/>
</dbReference>
<organism evidence="1 2">
    <name type="scientific">Candidatus Giovannonibacteria bacterium GW2011_GWA2_44_13b</name>
    <dbReference type="NCBI Taxonomy" id="1618647"/>
    <lineage>
        <taxon>Bacteria</taxon>
        <taxon>Candidatus Giovannoniibacteriota</taxon>
    </lineage>
</organism>
<evidence type="ECO:0008006" key="3">
    <source>
        <dbReference type="Google" id="ProtNLM"/>
    </source>
</evidence>
<dbReference type="STRING" id="1618647.UW30_C0002G0021"/>
<dbReference type="AlphaFoldDB" id="A0A0G1H5P8"/>
<name>A0A0G1H5P8_9BACT</name>
<proteinExistence type="predicted"/>
<dbReference type="SUPFAM" id="SSF54637">
    <property type="entry name" value="Thioesterase/thiol ester dehydrase-isomerase"/>
    <property type="match status" value="1"/>
</dbReference>
<gene>
    <name evidence="1" type="ORF">UW30_C0002G0021</name>
</gene>
<evidence type="ECO:0000313" key="2">
    <source>
        <dbReference type="Proteomes" id="UP000034736"/>
    </source>
</evidence>